<dbReference type="InterPro" id="IPR033992">
    <property type="entry name" value="NKR-like_CTLD"/>
</dbReference>
<evidence type="ECO:0000313" key="7">
    <source>
        <dbReference type="RefSeq" id="XP_032061029.1"/>
    </source>
</evidence>
<keyword evidence="4" id="KW-1133">Transmembrane helix</keyword>
<dbReference type="Gene3D" id="3.10.100.10">
    <property type="entry name" value="Mannose-Binding Protein A, subunit A"/>
    <property type="match status" value="1"/>
</dbReference>
<dbReference type="InterPro" id="IPR016186">
    <property type="entry name" value="C-type_lectin-like/link_sf"/>
</dbReference>
<dbReference type="AlphaFoldDB" id="A0A6J3ECT2"/>
<evidence type="ECO:0000256" key="2">
    <source>
        <dbReference type="ARBA" id="ARBA00022734"/>
    </source>
</evidence>
<keyword evidence="4" id="KW-0472">Membrane</keyword>
<dbReference type="SMART" id="SM00034">
    <property type="entry name" value="CLECT"/>
    <property type="match status" value="1"/>
</dbReference>
<feature type="region of interest" description="Disordered" evidence="3">
    <location>
        <begin position="239"/>
        <end position="271"/>
    </location>
</feature>
<dbReference type="InterPro" id="IPR016187">
    <property type="entry name" value="CTDL_fold"/>
</dbReference>
<evidence type="ECO:0000256" key="1">
    <source>
        <dbReference type="ARBA" id="ARBA00004401"/>
    </source>
</evidence>
<dbReference type="KEGG" id="aful:116500224"/>
<dbReference type="InParanoid" id="A0A6J3ECT2"/>
<keyword evidence="6" id="KW-1185">Reference proteome</keyword>
<dbReference type="PROSITE" id="PS50041">
    <property type="entry name" value="C_TYPE_LECTIN_2"/>
    <property type="match status" value="1"/>
</dbReference>
<dbReference type="InterPro" id="IPR050828">
    <property type="entry name" value="C-type_lectin/matrix_domain"/>
</dbReference>
<gene>
    <name evidence="7" type="primary">LOC116500224</name>
</gene>
<feature type="transmembrane region" description="Helical" evidence="4">
    <location>
        <begin position="35"/>
        <end position="56"/>
    </location>
</feature>
<protein>
    <submittedName>
        <fullName evidence="7">C-type lectin domain family 2 member D-like</fullName>
    </submittedName>
</protein>
<accession>A0A6J3ECT2</accession>
<keyword evidence="4" id="KW-0812">Transmembrane</keyword>
<dbReference type="PANTHER" id="PTHR45710">
    <property type="entry name" value="C-TYPE LECTIN DOMAIN-CONTAINING PROTEIN 180"/>
    <property type="match status" value="1"/>
</dbReference>
<dbReference type="CDD" id="cd03593">
    <property type="entry name" value="CLECT_NK_receptors_like"/>
    <property type="match status" value="1"/>
</dbReference>
<dbReference type="GeneID" id="116500224"/>
<proteinExistence type="predicted"/>
<feature type="domain" description="C-type lectin" evidence="5">
    <location>
        <begin position="73"/>
        <end position="177"/>
    </location>
</feature>
<evidence type="ECO:0000313" key="6">
    <source>
        <dbReference type="Proteomes" id="UP000504639"/>
    </source>
</evidence>
<name>A0A6J3ECT2_AYTFU</name>
<dbReference type="Proteomes" id="UP000504639">
    <property type="component" value="Chromosome 33"/>
</dbReference>
<evidence type="ECO:0000259" key="5">
    <source>
        <dbReference type="PROSITE" id="PS50041"/>
    </source>
</evidence>
<organism evidence="6 7">
    <name type="scientific">Aythya fuligula</name>
    <name type="common">Tufted duck</name>
    <name type="synonym">Anas fuligula</name>
    <dbReference type="NCBI Taxonomy" id="219594"/>
    <lineage>
        <taxon>Eukaryota</taxon>
        <taxon>Metazoa</taxon>
        <taxon>Chordata</taxon>
        <taxon>Craniata</taxon>
        <taxon>Vertebrata</taxon>
        <taxon>Euteleostomi</taxon>
        <taxon>Archelosauria</taxon>
        <taxon>Archosauria</taxon>
        <taxon>Dinosauria</taxon>
        <taxon>Saurischia</taxon>
        <taxon>Theropoda</taxon>
        <taxon>Coelurosauria</taxon>
        <taxon>Aves</taxon>
        <taxon>Neognathae</taxon>
        <taxon>Galloanserae</taxon>
        <taxon>Anseriformes</taxon>
        <taxon>Anatidae</taxon>
        <taxon>Aythyinae</taxon>
        <taxon>Aythya</taxon>
    </lineage>
</organism>
<evidence type="ECO:0000256" key="4">
    <source>
        <dbReference type="SAM" id="Phobius"/>
    </source>
</evidence>
<feature type="compositionally biased region" description="Low complexity" evidence="3">
    <location>
        <begin position="244"/>
        <end position="261"/>
    </location>
</feature>
<dbReference type="InterPro" id="IPR001304">
    <property type="entry name" value="C-type_lectin-like"/>
</dbReference>
<dbReference type="PANTHER" id="PTHR45710:SF35">
    <property type="entry name" value="C-TYPE LECTIN DOMAIN FAMILY 2 MEMBER D"/>
    <property type="match status" value="1"/>
</dbReference>
<evidence type="ECO:0000256" key="3">
    <source>
        <dbReference type="SAM" id="MobiDB-lite"/>
    </source>
</evidence>
<dbReference type="Pfam" id="PF00059">
    <property type="entry name" value="Lectin_C"/>
    <property type="match status" value="1"/>
</dbReference>
<keyword evidence="2" id="KW-0430">Lectin</keyword>
<dbReference type="SUPFAM" id="SSF56436">
    <property type="entry name" value="C-type lectin-like"/>
    <property type="match status" value="1"/>
</dbReference>
<dbReference type="GO" id="GO:0005886">
    <property type="term" value="C:plasma membrane"/>
    <property type="evidence" value="ECO:0007669"/>
    <property type="project" value="UniProtKB-SubCell"/>
</dbReference>
<sequence length="296" mass="32595">MKEMREYPGFLGTERSQRGGSSLEMKPGARVACRVTMAVVFLVLLVTAIAFAVHAFQPRPQPCARCPFDWIGYRGKCYYFSEAERNWTSSQDNCSALGASLAMFDSAEDLSFTMRYKGISEHWVGLSRDGEEQPWKWVNRSRPSPLFQVQGGGFCAYLGDTGLHSSQCSTERNWVCTKPALNSPDKGETRDICTANSILGRRFFEEHRSPETVGEGVPVRIVGFVAALLFLVPFGKQQHEKRTPGASRAGSSQQAASSKSSPPVPPPGLEMEKQIRGRASSYKHLAGNATFQPCVA</sequence>
<feature type="region of interest" description="Disordered" evidence="3">
    <location>
        <begin position="1"/>
        <end position="22"/>
    </location>
</feature>
<dbReference type="RefSeq" id="XP_032061029.1">
    <property type="nucleotide sequence ID" value="XM_032205138.1"/>
</dbReference>
<comment type="subcellular location">
    <subcellularLocation>
        <location evidence="1">Cell membrane</location>
        <topology evidence="1">Single-pass type II membrane protein</topology>
    </subcellularLocation>
</comment>
<reference evidence="7" key="1">
    <citation type="submission" date="2025-08" db="UniProtKB">
        <authorList>
            <consortium name="RefSeq"/>
        </authorList>
    </citation>
    <scope>IDENTIFICATION</scope>
    <source>
        <tissue evidence="7">Lung</tissue>
    </source>
</reference>
<dbReference type="GO" id="GO:0030246">
    <property type="term" value="F:carbohydrate binding"/>
    <property type="evidence" value="ECO:0007669"/>
    <property type="project" value="UniProtKB-KW"/>
</dbReference>